<sequence>MSSSPTVRGQLHPRFDEILTPGALAFLGRLDGAFAGRRAELLAQRRDLSRRINTGTDLDFDPATQSVRDDASWQVAPAAPGLLDRRVELVSPVTRSMTQHAMESNASTWLADLEDATSPTWFNMIEGQVVLADAVREYRAHPERKRPTLIMRPRAWHLCEKHLTVDGRPISATLVDFGLFFFHNAQTLIDAGFGPYFYLPKIESAAEARLWNDVFVEAQDALGIERGTIRASILIETLPAAFAMEEILYELREHAAGLNAGRWDYIFSYVRTFAHRGDEYVLPDRERITMTTPFMREFTELLVATAHKRGTHAIAAPAANNPTLQDDDIRHRVLNVVHTEKEREAEEGFDGSWVAHPAMVDTVLSAFTHVLGDKLDQIDVKRPQRFDAAALVSLEGTMQTTSLQGVRHNVSVALQYLAAWIDGKGAVAIGNFMEDAATVEICRAQLWQWLHHSTQLAEGPQVTRELLGRVIDEEMTKLKRTADADESERLDEAREVLERSALTDELPGFFSNYAYVRFLLDEGLRMPRSIDSDDLRQSEKVDEVA</sequence>
<feature type="active site" description="Proton donor" evidence="8">
    <location>
        <position position="435"/>
    </location>
</feature>
<evidence type="ECO:0000256" key="6">
    <source>
        <dbReference type="ARBA" id="ARBA00047918"/>
    </source>
</evidence>
<dbReference type="GO" id="GO:0005737">
    <property type="term" value="C:cytoplasm"/>
    <property type="evidence" value="ECO:0007669"/>
    <property type="project" value="TreeGrafter"/>
</dbReference>
<dbReference type="InterPro" id="IPR048356">
    <property type="entry name" value="MS_N"/>
</dbReference>
<comment type="pathway">
    <text evidence="9">Carbohydrate metabolism; glyoxylate cycle; (S)-malate from isocitrate: step 2/2.</text>
</comment>
<keyword evidence="14" id="KW-1185">Reference proteome</keyword>
<evidence type="ECO:0000256" key="8">
    <source>
        <dbReference type="PIRSR" id="PIRSR001363-1"/>
    </source>
</evidence>
<dbReference type="RefSeq" id="WP_038568819.1">
    <property type="nucleotide sequence ID" value="NZ_CP008889.1"/>
</dbReference>
<evidence type="ECO:0000256" key="1">
    <source>
        <dbReference type="ARBA" id="ARBA00006394"/>
    </source>
</evidence>
<evidence type="ECO:0000259" key="11">
    <source>
        <dbReference type="Pfam" id="PF20656"/>
    </source>
</evidence>
<reference evidence="13 14" key="1">
    <citation type="submission" date="2014-07" db="EMBL/GenBank/DDBJ databases">
        <title>Genome Sequencing of Dermacoccus nishinomiyaensis.</title>
        <authorList>
            <person name="Hong K.W."/>
            <person name="Chan K.G."/>
        </authorList>
    </citation>
    <scope>NUCLEOTIDE SEQUENCE [LARGE SCALE GENOMIC DNA]</scope>
    <source>
        <strain evidence="13 14">M25</strain>
    </source>
</reference>
<dbReference type="GeneID" id="41841408"/>
<evidence type="ECO:0000259" key="10">
    <source>
        <dbReference type="Pfam" id="PF01274"/>
    </source>
</evidence>
<evidence type="ECO:0000313" key="14">
    <source>
        <dbReference type="Proteomes" id="UP000027986"/>
    </source>
</evidence>
<dbReference type="InterPro" id="IPR006252">
    <property type="entry name" value="Malate_synthA"/>
</dbReference>
<dbReference type="InterPro" id="IPR046363">
    <property type="entry name" value="MS_N_TIM-barrel_dom"/>
</dbReference>
<accession>A0A075JIM5</accession>
<dbReference type="InterPro" id="IPR048355">
    <property type="entry name" value="MS_C"/>
</dbReference>
<evidence type="ECO:0000256" key="7">
    <source>
        <dbReference type="ARBA" id="ARBA00068441"/>
    </source>
</evidence>
<dbReference type="InterPro" id="IPR019830">
    <property type="entry name" value="Malate_synthase_CS"/>
</dbReference>
<dbReference type="UniPathway" id="UPA00703">
    <property type="reaction ID" value="UER00720"/>
</dbReference>
<dbReference type="PIRSF" id="PIRSF001363">
    <property type="entry name" value="Malate_synth"/>
    <property type="match status" value="1"/>
</dbReference>
<dbReference type="PROSITE" id="PS00510">
    <property type="entry name" value="MALATE_SYNTHASE"/>
    <property type="match status" value="1"/>
</dbReference>
<evidence type="ECO:0000256" key="3">
    <source>
        <dbReference type="ARBA" id="ARBA00022435"/>
    </source>
</evidence>
<dbReference type="GO" id="GO:0006099">
    <property type="term" value="P:tricarboxylic acid cycle"/>
    <property type="evidence" value="ECO:0007669"/>
    <property type="project" value="UniProtKB-KW"/>
</dbReference>
<dbReference type="InterPro" id="IPR001465">
    <property type="entry name" value="Malate_synthase_TIM"/>
</dbReference>
<keyword evidence="3 9" id="KW-0329">Glyoxylate bypass</keyword>
<dbReference type="EMBL" id="CP008889">
    <property type="protein sequence ID" value="AIF41172.1"/>
    <property type="molecule type" value="Genomic_DNA"/>
</dbReference>
<dbReference type="InterPro" id="IPR011076">
    <property type="entry name" value="Malate_synth_sf"/>
</dbReference>
<evidence type="ECO:0000259" key="12">
    <source>
        <dbReference type="Pfam" id="PF20659"/>
    </source>
</evidence>
<protein>
    <recommendedName>
        <fullName evidence="7 9">Malate synthase</fullName>
        <ecNumber evidence="2 9">2.3.3.9</ecNumber>
    </recommendedName>
</protein>
<dbReference type="Gene3D" id="3.20.20.360">
    <property type="entry name" value="Malate synthase, domain 3"/>
    <property type="match status" value="1"/>
</dbReference>
<dbReference type="EC" id="2.3.3.9" evidence="2 9"/>
<feature type="domain" description="Malate synthase C-terminal" evidence="12">
    <location>
        <begin position="403"/>
        <end position="515"/>
    </location>
</feature>
<dbReference type="Proteomes" id="UP000027986">
    <property type="component" value="Chromosome"/>
</dbReference>
<dbReference type="Pfam" id="PF20656">
    <property type="entry name" value="MS_N"/>
    <property type="match status" value="1"/>
</dbReference>
<dbReference type="GO" id="GO:0004474">
    <property type="term" value="F:malate synthase activity"/>
    <property type="evidence" value="ECO:0007669"/>
    <property type="project" value="UniProtKB-EC"/>
</dbReference>
<dbReference type="HOGENOM" id="CLU_018928_3_0_11"/>
<dbReference type="OrthoDB" id="9768429at2"/>
<gene>
    <name evidence="13" type="ORF">HX89_09680</name>
</gene>
<dbReference type="Pfam" id="PF01274">
    <property type="entry name" value="MS_TIM-barrel"/>
    <property type="match status" value="1"/>
</dbReference>
<dbReference type="Gene3D" id="1.20.1220.12">
    <property type="entry name" value="Malate synthase, domain III"/>
    <property type="match status" value="1"/>
</dbReference>
<dbReference type="eggNOG" id="COG2225">
    <property type="taxonomic scope" value="Bacteria"/>
</dbReference>
<evidence type="ECO:0000256" key="9">
    <source>
        <dbReference type="RuleBase" id="RU000555"/>
    </source>
</evidence>
<dbReference type="FunFam" id="1.20.1220.12:FF:000001">
    <property type="entry name" value="Malate synthase"/>
    <property type="match status" value="1"/>
</dbReference>
<dbReference type="PANTHER" id="PTHR42902">
    <property type="entry name" value="MALATE SYNTHASE"/>
    <property type="match status" value="1"/>
</dbReference>
<name>A0A075JIM5_9MICO</name>
<dbReference type="GO" id="GO:0006097">
    <property type="term" value="P:glyoxylate cycle"/>
    <property type="evidence" value="ECO:0007669"/>
    <property type="project" value="UniProtKB-UniPathway"/>
</dbReference>
<dbReference type="NCBIfam" id="TIGR01344">
    <property type="entry name" value="malate_syn_A"/>
    <property type="match status" value="1"/>
</dbReference>
<evidence type="ECO:0000256" key="5">
    <source>
        <dbReference type="ARBA" id="ARBA00022679"/>
    </source>
</evidence>
<comment type="catalytic activity">
    <reaction evidence="6 9">
        <text>glyoxylate + acetyl-CoA + H2O = (S)-malate + CoA + H(+)</text>
        <dbReference type="Rhea" id="RHEA:18181"/>
        <dbReference type="ChEBI" id="CHEBI:15377"/>
        <dbReference type="ChEBI" id="CHEBI:15378"/>
        <dbReference type="ChEBI" id="CHEBI:15589"/>
        <dbReference type="ChEBI" id="CHEBI:36655"/>
        <dbReference type="ChEBI" id="CHEBI:57287"/>
        <dbReference type="ChEBI" id="CHEBI:57288"/>
        <dbReference type="EC" id="2.3.3.9"/>
    </reaction>
</comment>
<proteinExistence type="inferred from homology"/>
<dbReference type="InterPro" id="IPR044856">
    <property type="entry name" value="Malate_synth_C_sf"/>
</dbReference>
<feature type="domain" description="Malate synthase N-terminal" evidence="11">
    <location>
        <begin position="7"/>
        <end position="65"/>
    </location>
</feature>
<dbReference type="PANTHER" id="PTHR42902:SF1">
    <property type="entry name" value="MALATE SYNTHASE 1-RELATED"/>
    <property type="match status" value="1"/>
</dbReference>
<evidence type="ECO:0000256" key="4">
    <source>
        <dbReference type="ARBA" id="ARBA00022532"/>
    </source>
</evidence>
<evidence type="ECO:0000313" key="13">
    <source>
        <dbReference type="EMBL" id="AIF41172.1"/>
    </source>
</evidence>
<keyword evidence="4 9" id="KW-0816">Tricarboxylic acid cycle</keyword>
<dbReference type="Pfam" id="PF20659">
    <property type="entry name" value="MS_C"/>
    <property type="match status" value="1"/>
</dbReference>
<feature type="domain" description="Malate synthase TIM barrel" evidence="10">
    <location>
        <begin position="148"/>
        <end position="385"/>
    </location>
</feature>
<dbReference type="FunFam" id="3.20.20.360:FF:000001">
    <property type="entry name" value="Malate synthase"/>
    <property type="match status" value="1"/>
</dbReference>
<evidence type="ECO:0000256" key="2">
    <source>
        <dbReference type="ARBA" id="ARBA00012636"/>
    </source>
</evidence>
<organism evidence="13 14">
    <name type="scientific">Dermacoccus nishinomiyaensis</name>
    <dbReference type="NCBI Taxonomy" id="1274"/>
    <lineage>
        <taxon>Bacteria</taxon>
        <taxon>Bacillati</taxon>
        <taxon>Actinomycetota</taxon>
        <taxon>Actinomycetes</taxon>
        <taxon>Micrococcales</taxon>
        <taxon>Dermacoccaceae</taxon>
        <taxon>Dermacoccus</taxon>
    </lineage>
</organism>
<feature type="active site" description="Proton acceptor" evidence="8">
    <location>
        <position position="152"/>
    </location>
</feature>
<dbReference type="AlphaFoldDB" id="A0A075JIM5"/>
<comment type="similarity">
    <text evidence="1 9">Belongs to the malate synthase family.</text>
</comment>
<keyword evidence="5 9" id="KW-0808">Transferase</keyword>
<dbReference type="KEGG" id="dni:HX89_09680"/>
<dbReference type="SUPFAM" id="SSF51645">
    <property type="entry name" value="Malate synthase G"/>
    <property type="match status" value="1"/>
</dbReference>